<dbReference type="GO" id="GO:0005737">
    <property type="term" value="C:cytoplasm"/>
    <property type="evidence" value="ECO:0007669"/>
    <property type="project" value="EnsemblFungi"/>
</dbReference>
<dbReference type="EMBL" id="KV453915">
    <property type="protein sequence ID" value="ODV77281.1"/>
    <property type="molecule type" value="Genomic_DNA"/>
</dbReference>
<feature type="non-terminal residue" evidence="7">
    <location>
        <position position="1"/>
    </location>
</feature>
<evidence type="ECO:0000256" key="1">
    <source>
        <dbReference type="ARBA" id="ARBA00012160"/>
    </source>
</evidence>
<dbReference type="GeneID" id="30982916"/>
<organism evidence="7 8">
    <name type="scientific">Suhomyces tanzawaensis NRRL Y-17324</name>
    <dbReference type="NCBI Taxonomy" id="984487"/>
    <lineage>
        <taxon>Eukaryota</taxon>
        <taxon>Fungi</taxon>
        <taxon>Dikarya</taxon>
        <taxon>Ascomycota</taxon>
        <taxon>Saccharomycotina</taxon>
        <taxon>Pichiomycetes</taxon>
        <taxon>Debaryomycetaceae</taxon>
        <taxon>Suhomyces</taxon>
    </lineage>
</organism>
<dbReference type="PANTHER" id="PTHR12829:SF7">
    <property type="entry name" value="N6-ADENOSINE-METHYLTRANSFERASE CATALYTIC SUBUNIT"/>
    <property type="match status" value="1"/>
</dbReference>
<evidence type="ECO:0000256" key="3">
    <source>
        <dbReference type="ARBA" id="ARBA00022679"/>
    </source>
</evidence>
<dbReference type="GO" id="GO:1902974">
    <property type="term" value="P:meiotic DNA replication initiation"/>
    <property type="evidence" value="ECO:0007669"/>
    <property type="project" value="EnsemblFungi"/>
</dbReference>
<dbReference type="GO" id="GO:0036396">
    <property type="term" value="C:RNA N6-methyladenosine methyltransferase complex"/>
    <property type="evidence" value="ECO:0007669"/>
    <property type="project" value="EnsemblFungi"/>
</dbReference>
<name>A0A1E4SCN7_9ASCO</name>
<evidence type="ECO:0000256" key="2">
    <source>
        <dbReference type="ARBA" id="ARBA00022603"/>
    </source>
</evidence>
<dbReference type="PROSITE" id="PS51143">
    <property type="entry name" value="MT_A70"/>
    <property type="match status" value="1"/>
</dbReference>
<feature type="non-terminal residue" evidence="7">
    <location>
        <position position="360"/>
    </location>
</feature>
<dbReference type="GO" id="GO:0001734">
    <property type="term" value="F:mRNA m(6)A methyltransferase activity"/>
    <property type="evidence" value="ECO:0007669"/>
    <property type="project" value="UniProtKB-EC"/>
</dbReference>
<keyword evidence="4" id="KW-0949">S-adenosyl-L-methionine</keyword>
<dbReference type="PANTHER" id="PTHR12829">
    <property type="entry name" value="N6-ADENOSINE-METHYLTRANSFERASE"/>
    <property type="match status" value="1"/>
</dbReference>
<protein>
    <recommendedName>
        <fullName evidence="1">mRNA m(6)A methyltransferase</fullName>
        <ecNumber evidence="1">2.1.1.348</ecNumber>
    </recommendedName>
</protein>
<gene>
    <name evidence="7" type="ORF">CANTADRAFT_39067</name>
</gene>
<evidence type="ECO:0000313" key="7">
    <source>
        <dbReference type="EMBL" id="ODV77281.1"/>
    </source>
</evidence>
<dbReference type="InterPro" id="IPR029063">
    <property type="entry name" value="SAM-dependent_MTases_sf"/>
</dbReference>
<dbReference type="AlphaFoldDB" id="A0A1E4SCN7"/>
<dbReference type="OrthoDB" id="10262526at2759"/>
<keyword evidence="3" id="KW-0808">Transferase</keyword>
<dbReference type="RefSeq" id="XP_020062403.1">
    <property type="nucleotide sequence ID" value="XM_020208780.1"/>
</dbReference>
<dbReference type="GO" id="GO:0005730">
    <property type="term" value="C:nucleolus"/>
    <property type="evidence" value="ECO:0007669"/>
    <property type="project" value="EnsemblFungi"/>
</dbReference>
<evidence type="ECO:0000313" key="8">
    <source>
        <dbReference type="Proteomes" id="UP000094285"/>
    </source>
</evidence>
<evidence type="ECO:0000256" key="4">
    <source>
        <dbReference type="ARBA" id="ARBA00022691"/>
    </source>
</evidence>
<comment type="similarity">
    <text evidence="6">Belongs to the MT-A70-like family.</text>
</comment>
<keyword evidence="8" id="KW-1185">Reference proteome</keyword>
<dbReference type="GO" id="GO:0032259">
    <property type="term" value="P:methylation"/>
    <property type="evidence" value="ECO:0007669"/>
    <property type="project" value="UniProtKB-KW"/>
</dbReference>
<reference evidence="8" key="1">
    <citation type="submission" date="2016-05" db="EMBL/GenBank/DDBJ databases">
        <title>Comparative genomics of biotechnologically important yeasts.</title>
        <authorList>
            <consortium name="DOE Joint Genome Institute"/>
            <person name="Riley R."/>
            <person name="Haridas S."/>
            <person name="Wolfe K.H."/>
            <person name="Lopes M.R."/>
            <person name="Hittinger C.T."/>
            <person name="Goker M."/>
            <person name="Salamov A."/>
            <person name="Wisecaver J."/>
            <person name="Long T.M."/>
            <person name="Aerts A.L."/>
            <person name="Barry K."/>
            <person name="Choi C."/>
            <person name="Clum A."/>
            <person name="Coughlan A.Y."/>
            <person name="Deshpande S."/>
            <person name="Douglass A.P."/>
            <person name="Hanson S.J."/>
            <person name="Klenk H.-P."/>
            <person name="Labutti K."/>
            <person name="Lapidus A."/>
            <person name="Lindquist E."/>
            <person name="Lipzen A."/>
            <person name="Meier-Kolthoff J.P."/>
            <person name="Ohm R.A."/>
            <person name="Otillar R.P."/>
            <person name="Pangilinan J."/>
            <person name="Peng Y."/>
            <person name="Rokas A."/>
            <person name="Rosa C.A."/>
            <person name="Scheuner C."/>
            <person name="Sibirny A.A."/>
            <person name="Slot J.C."/>
            <person name="Stielow J.B."/>
            <person name="Sun H."/>
            <person name="Kurtzman C.P."/>
            <person name="Blackwell M."/>
            <person name="Grigoriev I.V."/>
            <person name="Jeffries T.W."/>
        </authorList>
    </citation>
    <scope>NUCLEOTIDE SEQUENCE [LARGE SCALE GENOMIC DNA]</scope>
    <source>
        <strain evidence="8">NRRL Y-17324</strain>
    </source>
</reference>
<evidence type="ECO:0000256" key="6">
    <source>
        <dbReference type="PROSITE-ProRule" id="PRU00489"/>
    </source>
</evidence>
<accession>A0A1E4SCN7</accession>
<dbReference type="Proteomes" id="UP000094285">
    <property type="component" value="Unassembled WGS sequence"/>
</dbReference>
<proteinExistence type="inferred from homology"/>
<comment type="catalytic activity">
    <reaction evidence="5">
        <text>an adenosine in mRNA + S-adenosyl-L-methionine = an N(6)-methyladenosine in mRNA + S-adenosyl-L-homocysteine + H(+)</text>
        <dbReference type="Rhea" id="RHEA:55584"/>
        <dbReference type="Rhea" id="RHEA-COMP:12414"/>
        <dbReference type="Rhea" id="RHEA-COMP:12417"/>
        <dbReference type="ChEBI" id="CHEBI:15378"/>
        <dbReference type="ChEBI" id="CHEBI:57856"/>
        <dbReference type="ChEBI" id="CHEBI:59789"/>
        <dbReference type="ChEBI" id="CHEBI:74411"/>
        <dbReference type="ChEBI" id="CHEBI:74449"/>
        <dbReference type="EC" id="2.1.1.348"/>
    </reaction>
</comment>
<dbReference type="STRING" id="984487.A0A1E4SCN7"/>
<sequence length="360" mass="41829">YKCDYATLNSILLAPTASTVLTKQKIRDRTPVKPFHPVCYNPEHSGTLSKICLGKRDLSYDKNDLPSTKQAHHLLRRNKHLISQQEYDCSQSKIHFLPVFNSHTEQSLGDCSYLDTCHKMKTCRYLHYFTLHPELGNSSRRNRNISEYTIDECFMEHEREVIPAQWIKCDIRYLPLLVLGKFAAIISDPAWDIHMSLPYGTCKDTELLSLNIGALQDEGILLLWVTGRSIEVGRKALKRWGYRNCDELIWVKLNQLKRTIVTGRTGHWLNHSKEHLLVGIKGNPIWLTRHIDTSVLISNTRETLRKPDEVYDYVERLVGIHTRKLEIFGRTHNTRPGWFTVGNQLNQSSIHEKEVILRYD</sequence>
<dbReference type="GO" id="GO:2000221">
    <property type="term" value="P:negative regulation of pseudohyphal growth"/>
    <property type="evidence" value="ECO:0007669"/>
    <property type="project" value="EnsemblFungi"/>
</dbReference>
<dbReference type="SUPFAM" id="SSF53335">
    <property type="entry name" value="S-adenosyl-L-methionine-dependent methyltransferases"/>
    <property type="match status" value="1"/>
</dbReference>
<dbReference type="InterPro" id="IPR007757">
    <property type="entry name" value="MT-A70-like"/>
</dbReference>
<dbReference type="Pfam" id="PF05063">
    <property type="entry name" value="MT-A70"/>
    <property type="match status" value="1"/>
</dbReference>
<dbReference type="EC" id="2.1.1.348" evidence="1"/>
<evidence type="ECO:0000256" key="5">
    <source>
        <dbReference type="ARBA" id="ARBA00048957"/>
    </source>
</evidence>
<keyword evidence="2" id="KW-0489">Methyltransferase</keyword>